<dbReference type="GO" id="GO:0000287">
    <property type="term" value="F:magnesium ion binding"/>
    <property type="evidence" value="ECO:0007669"/>
    <property type="project" value="UniProtKB-UniRule"/>
</dbReference>
<dbReference type="FunFam" id="2.40.50.140:FF:000189">
    <property type="entry name" value="Polyribonucleotide nucleotidyltransferase, putative"/>
    <property type="match status" value="1"/>
</dbReference>
<dbReference type="InterPro" id="IPR003029">
    <property type="entry name" value="S1_domain"/>
</dbReference>
<dbReference type="GO" id="GO:0006402">
    <property type="term" value="P:mRNA catabolic process"/>
    <property type="evidence" value="ECO:0007669"/>
    <property type="project" value="UniProtKB-UniRule"/>
</dbReference>
<evidence type="ECO:0000256" key="5">
    <source>
        <dbReference type="ARBA" id="ARBA00022723"/>
    </source>
</evidence>
<dbReference type="SUPFAM" id="SSF50249">
    <property type="entry name" value="Nucleic acid-binding proteins"/>
    <property type="match status" value="1"/>
</dbReference>
<comment type="cofactor">
    <cofactor evidence="8">
        <name>Mg(2+)</name>
        <dbReference type="ChEBI" id="CHEBI:18420"/>
    </cofactor>
</comment>
<dbReference type="SMART" id="SM00316">
    <property type="entry name" value="S1"/>
    <property type="match status" value="1"/>
</dbReference>
<comment type="function">
    <text evidence="8">Involved in mRNA degradation. Catalyzes the phosphorolysis of single-stranded polyribonucleotides processively in the 3'- to 5'-direction.</text>
</comment>
<dbReference type="InterPro" id="IPR012340">
    <property type="entry name" value="NA-bd_OB-fold"/>
</dbReference>
<dbReference type="Pfam" id="PF03725">
    <property type="entry name" value="RNase_PH_C"/>
    <property type="match status" value="1"/>
</dbReference>
<evidence type="ECO:0000256" key="4">
    <source>
        <dbReference type="ARBA" id="ARBA00022695"/>
    </source>
</evidence>
<dbReference type="FunFam" id="3.30.230.70:FF:000002">
    <property type="entry name" value="Polyribonucleotide nucleotidyltransferase"/>
    <property type="match status" value="1"/>
</dbReference>
<dbReference type="Gene3D" id="3.30.1370.10">
    <property type="entry name" value="K Homology domain, type 1"/>
    <property type="match status" value="1"/>
</dbReference>
<evidence type="ECO:0000256" key="8">
    <source>
        <dbReference type="HAMAP-Rule" id="MF_01595"/>
    </source>
</evidence>
<dbReference type="Pfam" id="PF00013">
    <property type="entry name" value="KH_1"/>
    <property type="match status" value="1"/>
</dbReference>
<dbReference type="PROSITE" id="PS50084">
    <property type="entry name" value="KH_TYPE_1"/>
    <property type="match status" value="1"/>
</dbReference>
<feature type="binding site" evidence="8">
    <location>
        <position position="484"/>
    </location>
    <ligand>
        <name>Mg(2+)</name>
        <dbReference type="ChEBI" id="CHEBI:18420"/>
    </ligand>
</feature>
<dbReference type="GO" id="GO:0005829">
    <property type="term" value="C:cytosol"/>
    <property type="evidence" value="ECO:0007669"/>
    <property type="project" value="UniProtKB-ARBA"/>
</dbReference>
<dbReference type="NCBIfam" id="TIGR03591">
    <property type="entry name" value="polynuc_phos"/>
    <property type="match status" value="1"/>
</dbReference>
<evidence type="ECO:0000256" key="1">
    <source>
        <dbReference type="ARBA" id="ARBA00007404"/>
    </source>
</evidence>
<organism evidence="10">
    <name type="scientific">candidate division WOR-3 bacterium</name>
    <dbReference type="NCBI Taxonomy" id="2052148"/>
    <lineage>
        <taxon>Bacteria</taxon>
        <taxon>Bacteria division WOR-3</taxon>
    </lineage>
</organism>
<comment type="subcellular location">
    <subcellularLocation>
        <location evidence="8">Cytoplasm</location>
    </subcellularLocation>
</comment>
<dbReference type="SMART" id="SM00322">
    <property type="entry name" value="KH"/>
    <property type="match status" value="1"/>
</dbReference>
<dbReference type="InterPro" id="IPR015847">
    <property type="entry name" value="ExoRNase_PH_dom2"/>
</dbReference>
<sequence>MIRVEREISGRKLSLETGSLAKQSEGSCLIRYGDTVVLSTANFRKEEPKIVSLLPLTVDYREFSYAAGKIPGGFFKREGRPRDLEILTSRLIDRPLRPLFPKNFCYETQIISLLLSFDQENSADWLGIVSASCALLLSSLPFSLPVGACRIGKFGSNFVVNPPVQSLPNSDLNLIVAGTKDSILMIEGEAREATIPDIMKSLSLAQEVIFETCLLQEELLELSGREREEIPLPSLNPEIEKWLREREEEIRQANELPKKKEREDYLLSLFHKFEGELQISFPNQKDLSAQIMQVMEEILRKDMRERILQGGVRIDRRNPDEIRPISCVVSILPRTHGSCLFTRGETQCLAVVTLGTKEDEQIIDALTGEIPKSFMLHYNFPPFSTGEVKPLRGPSRREIGHGALAERSLEVLLSRDESFPYTIRVVSDILESNGSSSMATVCASSLALMDAGVPIKTHCAGISVGLVKEGERFVLLSDILGQEDHYGDMDFKVAGTKNGITGLQLDLKVQGVSLEILESALRKAENGIHFIIEIMEKTLPAPREKISEYAPRIISFKIPKEKIGEVIGPGGKVIRKIIEETGVEINISDDGTVHIAGQREEKVEEAKSRILSITAEVEVGKVYTGIVKRIVPFGCFVEILPGKEGLCHISQLSDRRIRDIREVVKVGDRIKVKVVRIDELGRIELSKKKAERPNFRR</sequence>
<evidence type="ECO:0000256" key="3">
    <source>
        <dbReference type="ARBA" id="ARBA00022679"/>
    </source>
</evidence>
<comment type="similarity">
    <text evidence="1 8">Belongs to the polyribonucleotide nucleotidyltransferase family.</text>
</comment>
<keyword evidence="6 8" id="KW-0460">Magnesium</keyword>
<dbReference type="Gene3D" id="2.40.50.140">
    <property type="entry name" value="Nucleic acid-binding proteins"/>
    <property type="match status" value="1"/>
</dbReference>
<dbReference type="SUPFAM" id="SSF54211">
    <property type="entry name" value="Ribosomal protein S5 domain 2-like"/>
    <property type="match status" value="2"/>
</dbReference>
<dbReference type="Pfam" id="PF03726">
    <property type="entry name" value="PNPase"/>
    <property type="match status" value="1"/>
</dbReference>
<protein>
    <recommendedName>
        <fullName evidence="8">Polyribonucleotide nucleotidyltransferase</fullName>
        <ecNumber evidence="8">2.7.7.8</ecNumber>
    </recommendedName>
    <alternativeName>
        <fullName evidence="8">Polynucleotide phosphorylase</fullName>
        <shortName evidence="8">PNPase</shortName>
    </alternativeName>
</protein>
<dbReference type="PANTHER" id="PTHR11252:SF0">
    <property type="entry name" value="POLYRIBONUCLEOTIDE NUCLEOTIDYLTRANSFERASE 1, MITOCHONDRIAL"/>
    <property type="match status" value="1"/>
</dbReference>
<dbReference type="HAMAP" id="MF_01595">
    <property type="entry name" value="PNPase"/>
    <property type="match status" value="1"/>
</dbReference>
<dbReference type="SUPFAM" id="SSF54791">
    <property type="entry name" value="Eukaryotic type KH-domain (KH-domain type I)"/>
    <property type="match status" value="1"/>
</dbReference>
<evidence type="ECO:0000259" key="9">
    <source>
        <dbReference type="PROSITE" id="PS50126"/>
    </source>
</evidence>
<accession>A0A7C3UVC3</accession>
<dbReference type="InterPro" id="IPR036345">
    <property type="entry name" value="ExoRNase_PH_dom2_sf"/>
</dbReference>
<keyword evidence="7 8" id="KW-0694">RNA-binding</keyword>
<feature type="binding site" evidence="8">
    <location>
        <position position="490"/>
    </location>
    <ligand>
        <name>Mg(2+)</name>
        <dbReference type="ChEBI" id="CHEBI:18420"/>
    </ligand>
</feature>
<proteinExistence type="inferred from homology"/>
<dbReference type="PANTHER" id="PTHR11252">
    <property type="entry name" value="POLYRIBONUCLEOTIDE NUCLEOTIDYLTRANSFERASE"/>
    <property type="match status" value="1"/>
</dbReference>
<dbReference type="GO" id="GO:0003723">
    <property type="term" value="F:RNA binding"/>
    <property type="evidence" value="ECO:0007669"/>
    <property type="project" value="UniProtKB-UniRule"/>
</dbReference>
<dbReference type="AlphaFoldDB" id="A0A7C3UVC3"/>
<dbReference type="Pfam" id="PF00575">
    <property type="entry name" value="S1"/>
    <property type="match status" value="1"/>
</dbReference>
<dbReference type="CDD" id="cd11364">
    <property type="entry name" value="RNase_PH_PNPase_2"/>
    <property type="match status" value="1"/>
</dbReference>
<comment type="catalytic activity">
    <reaction evidence="8">
        <text>RNA(n+1) + phosphate = RNA(n) + a ribonucleoside 5'-diphosphate</text>
        <dbReference type="Rhea" id="RHEA:22096"/>
        <dbReference type="Rhea" id="RHEA-COMP:14527"/>
        <dbReference type="Rhea" id="RHEA-COMP:17342"/>
        <dbReference type="ChEBI" id="CHEBI:43474"/>
        <dbReference type="ChEBI" id="CHEBI:57930"/>
        <dbReference type="ChEBI" id="CHEBI:140395"/>
        <dbReference type="EC" id="2.7.7.8"/>
    </reaction>
</comment>
<dbReference type="InterPro" id="IPR012162">
    <property type="entry name" value="PNPase"/>
</dbReference>
<dbReference type="GO" id="GO:0004654">
    <property type="term" value="F:polyribonucleotide nucleotidyltransferase activity"/>
    <property type="evidence" value="ECO:0007669"/>
    <property type="project" value="UniProtKB-UniRule"/>
</dbReference>
<comment type="caution">
    <text evidence="10">The sequence shown here is derived from an EMBL/GenBank/DDBJ whole genome shotgun (WGS) entry which is preliminary data.</text>
</comment>
<dbReference type="Pfam" id="PF01138">
    <property type="entry name" value="RNase_PH"/>
    <property type="match status" value="2"/>
</dbReference>
<evidence type="ECO:0000313" key="10">
    <source>
        <dbReference type="EMBL" id="HGE98462.1"/>
    </source>
</evidence>
<dbReference type="EMBL" id="DTMQ01000001">
    <property type="protein sequence ID" value="HGE98462.1"/>
    <property type="molecule type" value="Genomic_DNA"/>
</dbReference>
<reference evidence="10" key="1">
    <citation type="journal article" date="2020" name="mSystems">
        <title>Genome- and Community-Level Interaction Insights into Carbon Utilization and Element Cycling Functions of Hydrothermarchaeota in Hydrothermal Sediment.</title>
        <authorList>
            <person name="Zhou Z."/>
            <person name="Liu Y."/>
            <person name="Xu W."/>
            <person name="Pan J."/>
            <person name="Luo Z.H."/>
            <person name="Li M."/>
        </authorList>
    </citation>
    <scope>NUCLEOTIDE SEQUENCE [LARGE SCALE GENOMIC DNA]</scope>
    <source>
        <strain evidence="10">SpSt-906</strain>
    </source>
</reference>
<dbReference type="PROSITE" id="PS50126">
    <property type="entry name" value="S1"/>
    <property type="match status" value="1"/>
</dbReference>
<dbReference type="InterPro" id="IPR001247">
    <property type="entry name" value="ExoRNase_PH_dom1"/>
</dbReference>
<dbReference type="InterPro" id="IPR036612">
    <property type="entry name" value="KH_dom_type_1_sf"/>
</dbReference>
<evidence type="ECO:0000256" key="6">
    <source>
        <dbReference type="ARBA" id="ARBA00022842"/>
    </source>
</evidence>
<name>A0A7C3UVC3_UNCW3</name>
<dbReference type="FunFam" id="3.30.230.70:FF:000001">
    <property type="entry name" value="Polyribonucleotide nucleotidyltransferase"/>
    <property type="match status" value="1"/>
</dbReference>
<feature type="domain" description="S1 motif" evidence="9">
    <location>
        <begin position="620"/>
        <end position="688"/>
    </location>
</feature>
<keyword evidence="2 8" id="KW-0963">Cytoplasm</keyword>
<keyword evidence="3 8" id="KW-0808">Transferase</keyword>
<dbReference type="GO" id="GO:0000175">
    <property type="term" value="F:3'-5'-RNA exonuclease activity"/>
    <property type="evidence" value="ECO:0007669"/>
    <property type="project" value="TreeGrafter"/>
</dbReference>
<keyword evidence="4 8" id="KW-0548">Nucleotidyltransferase</keyword>
<keyword evidence="5 8" id="KW-0479">Metal-binding</keyword>
<dbReference type="CDD" id="cd04472">
    <property type="entry name" value="S1_PNPase"/>
    <property type="match status" value="1"/>
</dbReference>
<dbReference type="FunFam" id="3.30.1370.10:FF:000001">
    <property type="entry name" value="Polyribonucleotide nucleotidyltransferase"/>
    <property type="match status" value="1"/>
</dbReference>
<evidence type="ECO:0000256" key="2">
    <source>
        <dbReference type="ARBA" id="ARBA00022490"/>
    </source>
</evidence>
<dbReference type="EC" id="2.7.7.8" evidence="8"/>
<gene>
    <name evidence="8" type="primary">pnp</name>
    <name evidence="10" type="ORF">ENX07_00035</name>
</gene>
<dbReference type="GO" id="GO:0006396">
    <property type="term" value="P:RNA processing"/>
    <property type="evidence" value="ECO:0007669"/>
    <property type="project" value="InterPro"/>
</dbReference>
<dbReference type="Gene3D" id="3.30.230.70">
    <property type="entry name" value="GHMP Kinase, N-terminal domain"/>
    <property type="match status" value="2"/>
</dbReference>
<dbReference type="NCBIfam" id="NF008805">
    <property type="entry name" value="PRK11824.1"/>
    <property type="match status" value="1"/>
</dbReference>
<dbReference type="CDD" id="cd02393">
    <property type="entry name" value="KH-I_PNPase"/>
    <property type="match status" value="1"/>
</dbReference>
<dbReference type="InterPro" id="IPR015848">
    <property type="entry name" value="PNPase_PH_RNA-bd_bac/org-type"/>
</dbReference>
<dbReference type="PIRSF" id="PIRSF005499">
    <property type="entry name" value="PNPase"/>
    <property type="match status" value="1"/>
</dbReference>
<evidence type="ECO:0000256" key="7">
    <source>
        <dbReference type="ARBA" id="ARBA00022884"/>
    </source>
</evidence>
<dbReference type="InterPro" id="IPR004087">
    <property type="entry name" value="KH_dom"/>
</dbReference>
<dbReference type="InterPro" id="IPR027408">
    <property type="entry name" value="PNPase/RNase_PH_dom_sf"/>
</dbReference>
<dbReference type="InterPro" id="IPR004088">
    <property type="entry name" value="KH_dom_type_1"/>
</dbReference>
<dbReference type="InterPro" id="IPR020568">
    <property type="entry name" value="Ribosomal_Su5_D2-typ_SF"/>
</dbReference>
<dbReference type="SUPFAM" id="SSF55666">
    <property type="entry name" value="Ribonuclease PH domain 2-like"/>
    <property type="match status" value="2"/>
</dbReference>